<comment type="caution">
    <text evidence="1">The sequence shown here is derived from an EMBL/GenBank/DDBJ whole genome shotgun (WGS) entry which is preliminary data.</text>
</comment>
<gene>
    <name evidence="1" type="ORF">BN146_09365</name>
</gene>
<evidence type="ECO:0000313" key="1">
    <source>
        <dbReference type="EMBL" id="CCK84419.1"/>
    </source>
</evidence>
<reference evidence="1 2" key="1">
    <citation type="submission" date="2012-08" db="EMBL/GenBank/DDBJ databases">
        <title>Draft Genome Sequences of Lactobacillus equicursoris CIP 110162T, isolated from thoroughbred racehorse feces and Lactobacillus sp. CRBIP 24.137 isolated from urine of human.</title>
        <authorList>
            <person name="Cousin S."/>
            <person name="Loux V."/>
            <person name="Ma L."/>
            <person name="Creno S."/>
            <person name="Clermont D."/>
            <person name="Bizet C."/>
            <person name="Bouchier C."/>
        </authorList>
    </citation>
    <scope>NUCLEOTIDE SEQUENCE [LARGE SCALE GENOMIC DNA]</scope>
    <source>
        <strain evidence="1 2">66c</strain>
    </source>
</reference>
<dbReference type="EMBL" id="CALZ01000138">
    <property type="protein sequence ID" value="CCK84419.1"/>
    <property type="molecule type" value="Genomic_DNA"/>
</dbReference>
<organism evidence="1 2">
    <name type="scientific">Lactobacillus equicursoris 66c</name>
    <dbReference type="NCBI Taxonomy" id="872326"/>
    <lineage>
        <taxon>Bacteria</taxon>
        <taxon>Bacillati</taxon>
        <taxon>Bacillota</taxon>
        <taxon>Bacilli</taxon>
        <taxon>Lactobacillales</taxon>
        <taxon>Lactobacillaceae</taxon>
        <taxon>Lactobacillus</taxon>
    </lineage>
</organism>
<dbReference type="AlphaFoldDB" id="K0NQX6"/>
<dbReference type="Proteomes" id="UP000009325">
    <property type="component" value="Unassembled WGS sequence"/>
</dbReference>
<evidence type="ECO:0000313" key="2">
    <source>
        <dbReference type="Proteomes" id="UP000009325"/>
    </source>
</evidence>
<name>K0NQX6_9LACO</name>
<dbReference type="OrthoDB" id="2300474at2"/>
<dbReference type="RefSeq" id="WP_009558544.1">
    <property type="nucleotide sequence ID" value="NZ_CALZ01000138.1"/>
</dbReference>
<accession>K0NQX6</accession>
<protein>
    <submittedName>
        <fullName evidence="1">Lj965 prophage repressor-like protein</fullName>
    </submittedName>
</protein>
<sequence length="83" mass="9410">MNDAIDFAINTVFEYGVGIEITYQRLSFQSCAVMQHNLVIINPNANDKANLPFVILHELGYIVLAPLPQELRRNTKPTVLLLR</sequence>
<proteinExistence type="predicted"/>